<sequence>MESYLVILIVVILLSMVRFTMVNNKREKLAEVNSCLLPCAFLCVIAGFRALDVGKDNYSYTRYFLGMTINKVYFFDFKKYWIYNLWVYLIRQVTDNVYVFNFLCALVLYISLYFFLHRYSSDERVSLILYINLGLFFTSMNQTRQALSLAVLLWAFHFVVQKKIVQVVILCLIATFVHNVAIVMLPVFLLFCLIPKITRSVATFFSIFSVGIVLLYNRLISLFVFIFPQYKYYLKYSKLFVERKSIFRYADFFLALTIQAFLLYGMHITRKKASVSTKRIDSDDIFGNILVCMNAIYLCMTYLILNGDIFNRLKSLFAYWVLLVIPYIIKKYFDDNKAIKALVCVVTIAYMWRLGVHDGDGVVPYKFYKDIQEILGNM</sequence>
<gene>
    <name evidence="2" type="ordered locus">bpr_I0714</name>
</gene>
<feature type="transmembrane region" description="Helical" evidence="1">
    <location>
        <begin position="35"/>
        <end position="51"/>
    </location>
</feature>
<keyword evidence="3" id="KW-1185">Reference proteome</keyword>
<dbReference type="InterPro" id="IPR049458">
    <property type="entry name" value="EpsG-like"/>
</dbReference>
<feature type="transmembrane region" description="Helical" evidence="1">
    <location>
        <begin position="246"/>
        <end position="264"/>
    </location>
</feature>
<feature type="transmembrane region" description="Helical" evidence="1">
    <location>
        <begin position="317"/>
        <end position="333"/>
    </location>
</feature>
<proteinExistence type="predicted"/>
<feature type="transmembrane region" description="Helical" evidence="1">
    <location>
        <begin position="97"/>
        <end position="116"/>
    </location>
</feature>
<dbReference type="eggNOG" id="ENOG5030VTQ">
    <property type="taxonomic scope" value="Bacteria"/>
</dbReference>
<dbReference type="Pfam" id="PF14897">
    <property type="entry name" value="EpsG"/>
    <property type="match status" value="1"/>
</dbReference>
<dbReference type="KEGG" id="bpb:bpr_I0714"/>
<feature type="transmembrane region" description="Helical" evidence="1">
    <location>
        <begin position="128"/>
        <end position="155"/>
    </location>
</feature>
<accession>E0S0Y2</accession>
<organism evidence="2 3">
    <name type="scientific">Butyrivibrio proteoclasticus (strain ATCC 51982 / DSM 14932 / B316)</name>
    <name type="common">Clostridium proteoclasticum</name>
    <dbReference type="NCBI Taxonomy" id="515622"/>
    <lineage>
        <taxon>Bacteria</taxon>
        <taxon>Bacillati</taxon>
        <taxon>Bacillota</taxon>
        <taxon>Clostridia</taxon>
        <taxon>Lachnospirales</taxon>
        <taxon>Lachnospiraceae</taxon>
        <taxon>Butyrivibrio</taxon>
    </lineage>
</organism>
<evidence type="ECO:0000313" key="2">
    <source>
        <dbReference type="EMBL" id="ADL33457.1"/>
    </source>
</evidence>
<dbReference type="AlphaFoldDB" id="E0S0Y2"/>
<feature type="transmembrane region" description="Helical" evidence="1">
    <location>
        <begin position="201"/>
        <end position="226"/>
    </location>
</feature>
<feature type="transmembrane region" description="Helical" evidence="1">
    <location>
        <begin position="167"/>
        <end position="194"/>
    </location>
</feature>
<dbReference type="STRING" id="515622.bpr_I0714"/>
<feature type="transmembrane region" description="Helical" evidence="1">
    <location>
        <begin position="285"/>
        <end position="305"/>
    </location>
</feature>
<protein>
    <submittedName>
        <fullName evidence="2">Polysaccharide biosynthesis protein</fullName>
    </submittedName>
</protein>
<keyword evidence="1" id="KW-0472">Membrane</keyword>
<evidence type="ECO:0000313" key="3">
    <source>
        <dbReference type="Proteomes" id="UP000001299"/>
    </source>
</evidence>
<name>E0S0Y2_BUTPB</name>
<evidence type="ECO:0000256" key="1">
    <source>
        <dbReference type="SAM" id="Phobius"/>
    </source>
</evidence>
<dbReference type="Proteomes" id="UP000001299">
    <property type="component" value="Chromosome 1"/>
</dbReference>
<feature type="transmembrane region" description="Helical" evidence="1">
    <location>
        <begin position="6"/>
        <end position="23"/>
    </location>
</feature>
<dbReference type="EMBL" id="CP001810">
    <property type="protein sequence ID" value="ADL33457.1"/>
    <property type="molecule type" value="Genomic_DNA"/>
</dbReference>
<keyword evidence="1" id="KW-0812">Transmembrane</keyword>
<dbReference type="HOGENOM" id="CLU_730922_0_0_9"/>
<keyword evidence="1" id="KW-1133">Transmembrane helix</keyword>
<reference evidence="2 3" key="1">
    <citation type="journal article" date="2010" name="PLoS ONE">
        <title>The glycobiome of the rumen bacterium Butyrivibrio proteoclasticus B316(T) highlights adaptation to a polysaccharide-rich environment.</title>
        <authorList>
            <person name="Kelly W.J."/>
            <person name="Leahy S.C."/>
            <person name="Altermann E."/>
            <person name="Yeoman C.J."/>
            <person name="Dunne J.C."/>
            <person name="Kong Z."/>
            <person name="Pacheco D.M."/>
            <person name="Li D."/>
            <person name="Noel S.J."/>
            <person name="Moon C.D."/>
            <person name="Cookson A.L."/>
            <person name="Attwood G.T."/>
        </authorList>
    </citation>
    <scope>NUCLEOTIDE SEQUENCE [LARGE SCALE GENOMIC DNA]</scope>
    <source>
        <strain evidence="3">ATCC 51982 / DSM 14932 / B316</strain>
    </source>
</reference>